<evidence type="ECO:0000259" key="8">
    <source>
        <dbReference type="Pfam" id="PF01182"/>
    </source>
</evidence>
<comment type="caution">
    <text evidence="9">The sequence shown here is derived from an EMBL/GenBank/DDBJ whole genome shotgun (WGS) entry which is preliminary data.</text>
</comment>
<dbReference type="PANTHER" id="PTHR11054">
    <property type="entry name" value="6-PHOSPHOGLUCONOLACTONASE"/>
    <property type="match status" value="1"/>
</dbReference>
<feature type="domain" description="Glucosamine/galactosamine-6-phosphate isomerase" evidence="8">
    <location>
        <begin position="19"/>
        <end position="262"/>
    </location>
</feature>
<dbReference type="Proteomes" id="UP001500368">
    <property type="component" value="Unassembled WGS sequence"/>
</dbReference>
<evidence type="ECO:0000256" key="4">
    <source>
        <dbReference type="ARBA" id="ARBA00010662"/>
    </source>
</evidence>
<comment type="similarity">
    <text evidence="4 7">Belongs to the glucosamine/galactosamine-6-phosphate isomerase family. 6-phosphogluconolactonase subfamily.</text>
</comment>
<dbReference type="CDD" id="cd01400">
    <property type="entry name" value="6PGL"/>
    <property type="match status" value="1"/>
</dbReference>
<comment type="function">
    <text evidence="2 7">Hydrolysis of 6-phosphogluconolactone to 6-phosphogluconate.</text>
</comment>
<evidence type="ECO:0000256" key="2">
    <source>
        <dbReference type="ARBA" id="ARBA00002681"/>
    </source>
</evidence>
<evidence type="ECO:0000256" key="1">
    <source>
        <dbReference type="ARBA" id="ARBA00000832"/>
    </source>
</evidence>
<evidence type="ECO:0000256" key="7">
    <source>
        <dbReference type="RuleBase" id="RU365095"/>
    </source>
</evidence>
<dbReference type="InterPro" id="IPR037171">
    <property type="entry name" value="NagB/RpiA_transferase-like"/>
</dbReference>
<organism evidence="9 10">
    <name type="scientific">Nesterenkonia rhizosphaerae</name>
    <dbReference type="NCBI Taxonomy" id="1348272"/>
    <lineage>
        <taxon>Bacteria</taxon>
        <taxon>Bacillati</taxon>
        <taxon>Actinomycetota</taxon>
        <taxon>Actinomycetes</taxon>
        <taxon>Micrococcales</taxon>
        <taxon>Micrococcaceae</taxon>
        <taxon>Nesterenkonia</taxon>
    </lineage>
</organism>
<proteinExistence type="inferred from homology"/>
<dbReference type="RefSeq" id="WP_345478527.1">
    <property type="nucleotide sequence ID" value="NZ_BAABLW010000007.1"/>
</dbReference>
<sequence>MNIEVNGHTAAPQREVFADKDTLTGTVASKLLQVLRRTIEADGSAHVSLTGGGAGIGTLSAVAEMLQENAETQLDWSAVHFWWGDERLLPAGDRERNDQQARNALLDFLVAEHDLPEENIHSAPTSEDAANPSAAAQIYAQQLQAFSASEGVVVPGSQKVLRLPAFAVMLLGVGPDGHINSLFPGKSSLAVSEVTTVGEEDSPKPPPQRVSLTFDAIHTAQRVWTVVAGDDKAEAVRLAFEPSTPTDDIPAKNARGASETIWHIDQPAAVGLA</sequence>
<comment type="pathway">
    <text evidence="3 7">Carbohydrate degradation; pentose phosphate pathway; D-ribulose 5-phosphate from D-glucose 6-phosphate (oxidative stage): step 2/3.</text>
</comment>
<keyword evidence="10" id="KW-1185">Reference proteome</keyword>
<evidence type="ECO:0000256" key="6">
    <source>
        <dbReference type="ARBA" id="ARBA00020337"/>
    </source>
</evidence>
<evidence type="ECO:0000256" key="5">
    <source>
        <dbReference type="ARBA" id="ARBA00013198"/>
    </source>
</evidence>
<dbReference type="InterPro" id="IPR006148">
    <property type="entry name" value="Glc/Gal-6P_isomerase"/>
</dbReference>
<dbReference type="Gene3D" id="3.40.50.1360">
    <property type="match status" value="1"/>
</dbReference>
<gene>
    <name evidence="7 9" type="primary">pgl</name>
    <name evidence="9" type="ORF">GCM10025790_27100</name>
</gene>
<keyword evidence="7" id="KW-0378">Hydrolase</keyword>
<dbReference type="NCBIfam" id="TIGR01198">
    <property type="entry name" value="pgl"/>
    <property type="match status" value="1"/>
</dbReference>
<evidence type="ECO:0000313" key="9">
    <source>
        <dbReference type="EMBL" id="GAA4927499.1"/>
    </source>
</evidence>
<evidence type="ECO:0000313" key="10">
    <source>
        <dbReference type="Proteomes" id="UP001500368"/>
    </source>
</evidence>
<evidence type="ECO:0000256" key="3">
    <source>
        <dbReference type="ARBA" id="ARBA00004961"/>
    </source>
</evidence>
<comment type="catalytic activity">
    <reaction evidence="1 7">
        <text>6-phospho-D-glucono-1,5-lactone + H2O = 6-phospho-D-gluconate + H(+)</text>
        <dbReference type="Rhea" id="RHEA:12556"/>
        <dbReference type="ChEBI" id="CHEBI:15377"/>
        <dbReference type="ChEBI" id="CHEBI:15378"/>
        <dbReference type="ChEBI" id="CHEBI:57955"/>
        <dbReference type="ChEBI" id="CHEBI:58759"/>
        <dbReference type="EC" id="3.1.1.31"/>
    </reaction>
</comment>
<dbReference type="InterPro" id="IPR039104">
    <property type="entry name" value="6PGL"/>
</dbReference>
<reference evidence="10" key="1">
    <citation type="journal article" date="2019" name="Int. J. Syst. Evol. Microbiol.">
        <title>The Global Catalogue of Microorganisms (GCM) 10K type strain sequencing project: providing services to taxonomists for standard genome sequencing and annotation.</title>
        <authorList>
            <consortium name="The Broad Institute Genomics Platform"/>
            <consortium name="The Broad Institute Genome Sequencing Center for Infectious Disease"/>
            <person name="Wu L."/>
            <person name="Ma J."/>
        </authorList>
    </citation>
    <scope>NUCLEOTIDE SEQUENCE [LARGE SCALE GENOMIC DNA]</scope>
    <source>
        <strain evidence="10">JCM 19129</strain>
    </source>
</reference>
<dbReference type="InterPro" id="IPR005900">
    <property type="entry name" value="6-phosphogluconolactonase_DevB"/>
</dbReference>
<dbReference type="EMBL" id="BAABLW010000007">
    <property type="protein sequence ID" value="GAA4927499.1"/>
    <property type="molecule type" value="Genomic_DNA"/>
</dbReference>
<dbReference type="EC" id="3.1.1.31" evidence="5 7"/>
<protein>
    <recommendedName>
        <fullName evidence="6 7">6-phosphogluconolactonase</fullName>
        <shortName evidence="7">6PGL</shortName>
        <ecNumber evidence="5 7">3.1.1.31</ecNumber>
    </recommendedName>
</protein>
<accession>A0ABP9G3N3</accession>
<name>A0ABP9G3N3_9MICC</name>
<dbReference type="PANTHER" id="PTHR11054:SF0">
    <property type="entry name" value="6-PHOSPHOGLUCONOLACTONASE"/>
    <property type="match status" value="1"/>
</dbReference>
<dbReference type="SUPFAM" id="SSF100950">
    <property type="entry name" value="NagB/RpiA/CoA transferase-like"/>
    <property type="match status" value="1"/>
</dbReference>
<dbReference type="Pfam" id="PF01182">
    <property type="entry name" value="Glucosamine_iso"/>
    <property type="match status" value="1"/>
</dbReference>